<accession>A0A9X2EFP1</accession>
<evidence type="ECO:0000256" key="1">
    <source>
        <dbReference type="SAM" id="MobiDB-lite"/>
    </source>
</evidence>
<dbReference type="EMBL" id="JAMSHT010000001">
    <property type="protein sequence ID" value="MCM8556685.1"/>
    <property type="molecule type" value="Genomic_DNA"/>
</dbReference>
<feature type="region of interest" description="Disordered" evidence="1">
    <location>
        <begin position="42"/>
        <end position="73"/>
    </location>
</feature>
<reference evidence="2" key="1">
    <citation type="submission" date="2022-06" db="EMBL/GenBank/DDBJ databases">
        <title>Sphingomicrobium sedimins sp. nov., a marine bacterium isolated from tidal flat.</title>
        <authorList>
            <person name="Kim C.-H."/>
            <person name="Yoo Y."/>
            <person name="Kim J.-J."/>
        </authorList>
    </citation>
    <scope>NUCLEOTIDE SEQUENCE</scope>
    <source>
        <strain evidence="2">GRR-S6-50</strain>
    </source>
</reference>
<protein>
    <submittedName>
        <fullName evidence="2">Uncharacterized protein</fullName>
    </submittedName>
</protein>
<evidence type="ECO:0000313" key="2">
    <source>
        <dbReference type="EMBL" id="MCM8556685.1"/>
    </source>
</evidence>
<dbReference type="Proteomes" id="UP001155128">
    <property type="component" value="Unassembled WGS sequence"/>
</dbReference>
<dbReference type="RefSeq" id="WP_252112106.1">
    <property type="nucleotide sequence ID" value="NZ_JAMSHT010000001.1"/>
</dbReference>
<evidence type="ECO:0000313" key="3">
    <source>
        <dbReference type="Proteomes" id="UP001155128"/>
    </source>
</evidence>
<gene>
    <name evidence="2" type="ORF">NDO55_02470</name>
</gene>
<keyword evidence="3" id="KW-1185">Reference proteome</keyword>
<organism evidence="2 3">
    <name type="scientific">Sphingomicrobium sediminis</name>
    <dbReference type="NCBI Taxonomy" id="2950949"/>
    <lineage>
        <taxon>Bacteria</taxon>
        <taxon>Pseudomonadati</taxon>
        <taxon>Pseudomonadota</taxon>
        <taxon>Alphaproteobacteria</taxon>
        <taxon>Sphingomonadales</taxon>
        <taxon>Sphingomonadaceae</taxon>
        <taxon>Sphingomicrobium</taxon>
    </lineage>
</organism>
<dbReference type="AlphaFoldDB" id="A0A9X2EFP1"/>
<sequence length="73" mass="8087">MAKSNRVYFAQRAAEELERAKSAASPDIAEVHRTLSRRYLERASIGDRPGQDQSEEGLFGDNRASFAKVTSDA</sequence>
<comment type="caution">
    <text evidence="2">The sequence shown here is derived from an EMBL/GenBank/DDBJ whole genome shotgun (WGS) entry which is preliminary data.</text>
</comment>
<proteinExistence type="predicted"/>
<name>A0A9X2EFP1_9SPHN</name>